<dbReference type="InterPro" id="IPR001584">
    <property type="entry name" value="Integrase_cat-core"/>
</dbReference>
<protein>
    <submittedName>
        <fullName evidence="2">Gag-pol</fullName>
    </submittedName>
</protein>
<dbReference type="InterPro" id="IPR012337">
    <property type="entry name" value="RNaseH-like_sf"/>
</dbReference>
<reference evidence="2" key="1">
    <citation type="submission" date="2018-05" db="EMBL/GenBank/DDBJ databases">
        <title>Draft genome of Mucuna pruriens seed.</title>
        <authorList>
            <person name="Nnadi N.E."/>
            <person name="Vos R."/>
            <person name="Hasami M.H."/>
            <person name="Devisetty U.K."/>
            <person name="Aguiy J.C."/>
        </authorList>
    </citation>
    <scope>NUCLEOTIDE SEQUENCE [LARGE SCALE GENOMIC DNA]</scope>
    <source>
        <strain evidence="2">JCA_2017</strain>
    </source>
</reference>
<dbReference type="GO" id="GO:0015074">
    <property type="term" value="P:DNA integration"/>
    <property type="evidence" value="ECO:0007669"/>
    <property type="project" value="InterPro"/>
</dbReference>
<dbReference type="SUPFAM" id="SSF53098">
    <property type="entry name" value="Ribonuclease H-like"/>
    <property type="match status" value="1"/>
</dbReference>
<dbReference type="InterPro" id="IPR052160">
    <property type="entry name" value="Gypsy_RT_Integrase-like"/>
</dbReference>
<gene>
    <name evidence="2" type="primary">gag-pol</name>
    <name evidence="2" type="ORF">CR513_02994</name>
</gene>
<dbReference type="AlphaFoldDB" id="A0A371IB96"/>
<proteinExistence type="predicted"/>
<dbReference type="PANTHER" id="PTHR47266">
    <property type="entry name" value="ENDONUCLEASE-RELATED"/>
    <property type="match status" value="1"/>
</dbReference>
<dbReference type="InterPro" id="IPR036397">
    <property type="entry name" value="RNaseH_sf"/>
</dbReference>
<organism evidence="2 3">
    <name type="scientific">Mucuna pruriens</name>
    <name type="common">Velvet bean</name>
    <name type="synonym">Dolichos pruriens</name>
    <dbReference type="NCBI Taxonomy" id="157652"/>
    <lineage>
        <taxon>Eukaryota</taxon>
        <taxon>Viridiplantae</taxon>
        <taxon>Streptophyta</taxon>
        <taxon>Embryophyta</taxon>
        <taxon>Tracheophyta</taxon>
        <taxon>Spermatophyta</taxon>
        <taxon>Magnoliopsida</taxon>
        <taxon>eudicotyledons</taxon>
        <taxon>Gunneridae</taxon>
        <taxon>Pentapetalae</taxon>
        <taxon>rosids</taxon>
        <taxon>fabids</taxon>
        <taxon>Fabales</taxon>
        <taxon>Fabaceae</taxon>
        <taxon>Papilionoideae</taxon>
        <taxon>50 kb inversion clade</taxon>
        <taxon>NPAAA clade</taxon>
        <taxon>indigoferoid/millettioid clade</taxon>
        <taxon>Phaseoleae</taxon>
        <taxon>Mucuna</taxon>
    </lineage>
</organism>
<evidence type="ECO:0000313" key="2">
    <source>
        <dbReference type="EMBL" id="RDY12234.1"/>
    </source>
</evidence>
<evidence type="ECO:0000313" key="3">
    <source>
        <dbReference type="Proteomes" id="UP000257109"/>
    </source>
</evidence>
<sequence length="395" mass="45866">MGPFPVSNGYSYILLAVDYVSRWVEAIPSITNDAKVVVDFLKSNIFCRFGVPKALISDQGSHFCNRAMASLLQKYGVAHRIATAYHPQTNGQAEVFNREIKHTLQKMTNPSKRDWHKLLGDALWAHRTAYRIPLGMSPYQIVFGKARHLPVELEHKAYWAVKQCNMAYDQAGEHRKFQLQELDELRLEAYENARIYKQKVKKFHDQKILRKDLHIGQKVLLFNSRLKLIAGKLRSRWDGPFYSSKRNILTAPSRSTGIKSNHSTKVQHHTERTRREFHWWNQLHQMAQPRPTRPSPFNPRIEDNAKFKAKLKRKFSIESEKLTNQQKQTPHSRAEVASARRGPNLWVLSAHYKPRAEKPLSYLTLRKLRSLGIFLGVSQNQVWGKSRKQNSVKSI</sequence>
<evidence type="ECO:0000259" key="1">
    <source>
        <dbReference type="PROSITE" id="PS50994"/>
    </source>
</evidence>
<dbReference type="Pfam" id="PF00665">
    <property type="entry name" value="rve"/>
    <property type="match status" value="1"/>
</dbReference>
<dbReference type="PROSITE" id="PS50994">
    <property type="entry name" value="INTEGRASE"/>
    <property type="match status" value="1"/>
</dbReference>
<comment type="caution">
    <text evidence="2">The sequence shown here is derived from an EMBL/GenBank/DDBJ whole genome shotgun (WGS) entry which is preliminary data.</text>
</comment>
<dbReference type="Proteomes" id="UP000257109">
    <property type="component" value="Unassembled WGS sequence"/>
</dbReference>
<dbReference type="GO" id="GO:0003676">
    <property type="term" value="F:nucleic acid binding"/>
    <property type="evidence" value="ECO:0007669"/>
    <property type="project" value="InterPro"/>
</dbReference>
<dbReference type="EMBL" id="QJKJ01000505">
    <property type="protein sequence ID" value="RDY12234.1"/>
    <property type="molecule type" value="Genomic_DNA"/>
</dbReference>
<feature type="non-terminal residue" evidence="2">
    <location>
        <position position="1"/>
    </location>
</feature>
<dbReference type="OrthoDB" id="9950135at2759"/>
<keyword evidence="3" id="KW-1185">Reference proteome</keyword>
<name>A0A371IB96_MUCPR</name>
<feature type="domain" description="Integrase catalytic" evidence="1">
    <location>
        <begin position="1"/>
        <end position="146"/>
    </location>
</feature>
<accession>A0A371IB96</accession>
<dbReference type="Gene3D" id="3.30.420.10">
    <property type="entry name" value="Ribonuclease H-like superfamily/Ribonuclease H"/>
    <property type="match status" value="1"/>
</dbReference>